<dbReference type="PANTHER" id="PTHR38774:SF1">
    <property type="entry name" value="CYTOPLASMIC PROTEIN"/>
    <property type="match status" value="1"/>
</dbReference>
<evidence type="ECO:0000313" key="2">
    <source>
        <dbReference type="Proteomes" id="UP000241736"/>
    </source>
</evidence>
<dbReference type="Pfam" id="PF06853">
    <property type="entry name" value="DUF1249"/>
    <property type="match status" value="1"/>
</dbReference>
<dbReference type="PANTHER" id="PTHR38774">
    <property type="entry name" value="CYTOPLASMIC PROTEIN-RELATED"/>
    <property type="match status" value="1"/>
</dbReference>
<accession>A0A2P6MB69</accession>
<comment type="caution">
    <text evidence="1">The sequence shown here is derived from an EMBL/GenBank/DDBJ whole genome shotgun (WGS) entry which is preliminary data.</text>
</comment>
<sequence length="166" mass="18818">MHAATPTHRHLPRLSRFEWLMGLYGENFQRLTRMFQPQALAPGRYVSRVEGGLDLHLEVLALHTYTVELRLSYAMLDPATGQPDPSAYVRLYRDARQAEATHCYIGRRWQDVLGLRPSVQVMLGHRLRMNGFLNKWLDYLEGQGHGPHTLSEAGPAPADKKNAACA</sequence>
<dbReference type="OrthoDB" id="9793663at2"/>
<keyword evidence="2" id="KW-1185">Reference proteome</keyword>
<dbReference type="AlphaFoldDB" id="A0A2P6MB69"/>
<protein>
    <submittedName>
        <fullName evidence="1">DUF1249 domain-containing protein</fullName>
    </submittedName>
</protein>
<name>A0A2P6MB69_9GAMM</name>
<dbReference type="RefSeq" id="WP_106989618.1">
    <property type="nucleotide sequence ID" value="NZ_JAVEVW010000035.1"/>
</dbReference>
<evidence type="ECO:0000313" key="1">
    <source>
        <dbReference type="EMBL" id="PRH83235.1"/>
    </source>
</evidence>
<dbReference type="Proteomes" id="UP000241736">
    <property type="component" value="Unassembled WGS sequence"/>
</dbReference>
<proteinExistence type="predicted"/>
<dbReference type="InterPro" id="IPR009659">
    <property type="entry name" value="DUF1249"/>
</dbReference>
<organism evidence="1 2">
    <name type="scientific">Arenimonas caeni</name>
    <dbReference type="NCBI Taxonomy" id="2058085"/>
    <lineage>
        <taxon>Bacteria</taxon>
        <taxon>Pseudomonadati</taxon>
        <taxon>Pseudomonadota</taxon>
        <taxon>Gammaproteobacteria</taxon>
        <taxon>Lysobacterales</taxon>
        <taxon>Lysobacteraceae</taxon>
        <taxon>Arenimonas</taxon>
    </lineage>
</organism>
<dbReference type="EMBL" id="PVLF01000003">
    <property type="protein sequence ID" value="PRH83235.1"/>
    <property type="molecule type" value="Genomic_DNA"/>
</dbReference>
<reference evidence="1 2" key="1">
    <citation type="submission" date="2018-03" db="EMBL/GenBank/DDBJ databases">
        <title>Arenimonas caeni sp. nov., isolated from activated sludge.</title>
        <authorList>
            <person name="Liu H."/>
        </authorList>
    </citation>
    <scope>NUCLEOTIDE SEQUENCE [LARGE SCALE GENOMIC DNA]</scope>
    <source>
        <strain evidence="2">z29</strain>
    </source>
</reference>
<gene>
    <name evidence="1" type="ORF">C6N40_03505</name>
</gene>